<dbReference type="EMBL" id="MH837532">
    <property type="protein sequence ID" value="QBC73140.1"/>
    <property type="molecule type" value="Genomic_DNA"/>
</dbReference>
<dbReference type="CDD" id="cd13912">
    <property type="entry name" value="CcO_II_C"/>
    <property type="match status" value="1"/>
</dbReference>
<dbReference type="InterPro" id="IPR011759">
    <property type="entry name" value="Cyt_c_oxidase_su2_TM_dom"/>
</dbReference>
<dbReference type="InterPro" id="IPR045187">
    <property type="entry name" value="CcO_II"/>
</dbReference>
<reference evidence="20" key="1">
    <citation type="journal article" date="2019" name="Mol. Phylogenet. Evol.">
        <title>Incorporation of deep-sea and small-sized species provides new insights into gastropods phylogeny.</title>
        <authorList>
            <person name="Lee H."/>
            <person name="Chen W.J."/>
            <person name="Puillandre N."/>
            <person name="Aznar-Cormano L."/>
            <person name="Tsai M.H."/>
            <person name="Samadi S."/>
        </authorList>
    </citation>
    <scope>NUCLEOTIDE SEQUENCE</scope>
</reference>
<evidence type="ECO:0000256" key="5">
    <source>
        <dbReference type="ARBA" id="ARBA00022660"/>
    </source>
</evidence>
<evidence type="ECO:0000256" key="3">
    <source>
        <dbReference type="ARBA" id="ARBA00015946"/>
    </source>
</evidence>
<comment type="cofactor">
    <cofactor evidence="16">
        <name>Cu cation</name>
        <dbReference type="ChEBI" id="CHEBI:23378"/>
    </cofactor>
    <text evidence="16">Binds a copper A center.</text>
</comment>
<dbReference type="InterPro" id="IPR002429">
    <property type="entry name" value="CcO_II-like_C"/>
</dbReference>
<evidence type="ECO:0000256" key="10">
    <source>
        <dbReference type="ARBA" id="ARBA00022967"/>
    </source>
</evidence>
<keyword evidence="11 16" id="KW-0249">Electron transport</keyword>
<dbReference type="GO" id="GO:0005743">
    <property type="term" value="C:mitochondrial inner membrane"/>
    <property type="evidence" value="ECO:0007669"/>
    <property type="project" value="UniProtKB-SubCell"/>
</dbReference>
<accession>A0A6B7FPM8</accession>
<geneLocation type="mitochondrion" evidence="20"/>
<organism evidence="20">
    <name type="scientific">Bathysciadiidae sp. MNHN-IM-2013-40843</name>
    <dbReference type="NCBI Taxonomy" id="2496596"/>
    <lineage>
        <taxon>Eukaryota</taxon>
        <taxon>Metazoa</taxon>
        <taxon>Spiralia</taxon>
        <taxon>Lophotrochozoa</taxon>
        <taxon>Mollusca</taxon>
        <taxon>Gastropoda</taxon>
        <taxon>Cocculiniformia</taxon>
        <taxon>Cocculinoidea</taxon>
        <taxon>Bathysciadiidae</taxon>
    </lineage>
</organism>
<dbReference type="InterPro" id="IPR001505">
    <property type="entry name" value="Copper_CuA"/>
</dbReference>
<keyword evidence="13 16" id="KW-0186">Copper</keyword>
<proteinExistence type="inferred from homology"/>
<keyword evidence="10" id="KW-1278">Translocase</keyword>
<evidence type="ECO:0000256" key="1">
    <source>
        <dbReference type="ARBA" id="ARBA00004448"/>
    </source>
</evidence>
<feature type="domain" description="Cytochrome oxidase subunit II copper A binding" evidence="18">
    <location>
        <begin position="92"/>
        <end position="225"/>
    </location>
</feature>
<feature type="transmembrane region" description="Helical" evidence="17">
    <location>
        <begin position="26"/>
        <end position="47"/>
    </location>
</feature>
<dbReference type="InterPro" id="IPR008972">
    <property type="entry name" value="Cupredoxin"/>
</dbReference>
<comment type="subcellular location">
    <subcellularLocation>
        <location evidence="1 16">Mitochondrion inner membrane</location>
        <topology evidence="1 16">Multi-pass membrane protein</topology>
    </subcellularLocation>
</comment>
<dbReference type="GO" id="GO:0005507">
    <property type="term" value="F:copper ion binding"/>
    <property type="evidence" value="ECO:0007669"/>
    <property type="project" value="InterPro"/>
</dbReference>
<evidence type="ECO:0000256" key="2">
    <source>
        <dbReference type="ARBA" id="ARBA00007866"/>
    </source>
</evidence>
<keyword evidence="4 16" id="KW-0813">Transport</keyword>
<feature type="transmembrane region" description="Helical" evidence="17">
    <location>
        <begin position="67"/>
        <end position="87"/>
    </location>
</feature>
<evidence type="ECO:0000256" key="11">
    <source>
        <dbReference type="ARBA" id="ARBA00022982"/>
    </source>
</evidence>
<evidence type="ECO:0000256" key="13">
    <source>
        <dbReference type="ARBA" id="ARBA00023008"/>
    </source>
</evidence>
<evidence type="ECO:0000313" key="20">
    <source>
        <dbReference type="EMBL" id="QBC73140.1"/>
    </source>
</evidence>
<dbReference type="Gene3D" id="1.10.287.90">
    <property type="match status" value="1"/>
</dbReference>
<keyword evidence="16 20" id="KW-0496">Mitochondrion</keyword>
<comment type="similarity">
    <text evidence="2 16">Belongs to the cytochrome c oxidase subunit 2 family.</text>
</comment>
<keyword evidence="12 17" id="KW-1133">Transmembrane helix</keyword>
<comment type="catalytic activity">
    <reaction evidence="15">
        <text>4 Fe(II)-[cytochrome c] + O2 + 8 H(+)(in) = 4 Fe(III)-[cytochrome c] + 2 H2O + 4 H(+)(out)</text>
        <dbReference type="Rhea" id="RHEA:11436"/>
        <dbReference type="Rhea" id="RHEA-COMP:10350"/>
        <dbReference type="Rhea" id="RHEA-COMP:14399"/>
        <dbReference type="ChEBI" id="CHEBI:15377"/>
        <dbReference type="ChEBI" id="CHEBI:15378"/>
        <dbReference type="ChEBI" id="CHEBI:15379"/>
        <dbReference type="ChEBI" id="CHEBI:29033"/>
        <dbReference type="ChEBI" id="CHEBI:29034"/>
        <dbReference type="EC" id="7.1.1.9"/>
    </reaction>
    <physiologicalReaction direction="left-to-right" evidence="15">
        <dbReference type="Rhea" id="RHEA:11437"/>
    </physiologicalReaction>
</comment>
<dbReference type="GO" id="GO:0016491">
    <property type="term" value="F:oxidoreductase activity"/>
    <property type="evidence" value="ECO:0007669"/>
    <property type="project" value="InterPro"/>
</dbReference>
<evidence type="ECO:0000256" key="17">
    <source>
        <dbReference type="SAM" id="Phobius"/>
    </source>
</evidence>
<evidence type="ECO:0000256" key="8">
    <source>
        <dbReference type="ARBA" id="ARBA00022792"/>
    </source>
</evidence>
<evidence type="ECO:0000256" key="14">
    <source>
        <dbReference type="ARBA" id="ARBA00023136"/>
    </source>
</evidence>
<sequence length="227" mass="25453">MASWSQLGFQDSCSPLLEELSYFHDHAMVVVIMIISSVFYVFGAFLVSSMSSRNIFAQMQIETVWTILPSVFLFILALPSLRLLYVLDEVGDSQITVKVVGYQWYWAYEYSDFKDLGFESYMSPSNVLSEGDFRLLDVDNRLVIPIHTCVRVLVTSGDVIHAWAIPSLGVKVDAVPGRLNQTSFFISEPGVFYGQCSEICGANHSNMPTVVEGVKIEDFVSWMVSKA</sequence>
<dbReference type="FunFam" id="2.60.40.420:FF:000001">
    <property type="entry name" value="Cytochrome c oxidase subunit 2"/>
    <property type="match status" value="1"/>
</dbReference>
<dbReference type="InterPro" id="IPR036257">
    <property type="entry name" value="Cyt_c_oxidase_su2_TM_sf"/>
</dbReference>
<dbReference type="NCBIfam" id="TIGR02866">
    <property type="entry name" value="CoxB"/>
    <property type="match status" value="1"/>
</dbReference>
<evidence type="ECO:0000259" key="19">
    <source>
        <dbReference type="PROSITE" id="PS50999"/>
    </source>
</evidence>
<evidence type="ECO:0000256" key="4">
    <source>
        <dbReference type="ARBA" id="ARBA00022448"/>
    </source>
</evidence>
<feature type="domain" description="Cytochrome oxidase subunit II transmembrane region profile" evidence="19">
    <location>
        <begin position="1"/>
        <end position="91"/>
    </location>
</feature>
<evidence type="ECO:0000256" key="15">
    <source>
        <dbReference type="ARBA" id="ARBA00049512"/>
    </source>
</evidence>
<keyword evidence="9" id="KW-0460">Magnesium</keyword>
<dbReference type="GO" id="GO:0042773">
    <property type="term" value="P:ATP synthesis coupled electron transport"/>
    <property type="evidence" value="ECO:0007669"/>
    <property type="project" value="TreeGrafter"/>
</dbReference>
<dbReference type="Pfam" id="PF00116">
    <property type="entry name" value="COX2"/>
    <property type="match status" value="1"/>
</dbReference>
<protein>
    <recommendedName>
        <fullName evidence="3 16">Cytochrome c oxidase subunit 2</fullName>
    </recommendedName>
</protein>
<evidence type="ECO:0000256" key="9">
    <source>
        <dbReference type="ARBA" id="ARBA00022842"/>
    </source>
</evidence>
<keyword evidence="6 16" id="KW-0812">Transmembrane</keyword>
<dbReference type="PROSITE" id="PS50857">
    <property type="entry name" value="COX2_CUA"/>
    <property type="match status" value="1"/>
</dbReference>
<dbReference type="SUPFAM" id="SSF49503">
    <property type="entry name" value="Cupredoxins"/>
    <property type="match status" value="1"/>
</dbReference>
<comment type="function">
    <text evidence="16">Component of the cytochrome c oxidase, the last enzyme in the mitochondrial electron transport chain which drives oxidative phosphorylation. The respiratory chain contains 3 multisubunit complexes succinate dehydrogenase (complex II, CII), ubiquinol-cytochrome c oxidoreductase (cytochrome b-c1 complex, complex III, CIII) and cytochrome c oxidase (complex IV, CIV), that cooperate to transfer electrons derived from NADH and succinate to molecular oxygen, creating an electrochemical gradient over the inner membrane that drives transmembrane transport and the ATP synthase. Cytochrome c oxidase is the component of the respiratory chain that catalyzes the reduction of oxygen to water. Electrons originating from reduced cytochrome c in the intermembrane space (IMS) are transferred via the dinuclear copper A center (CU(A)) of subunit 2 and heme A of subunit 1 to the active site in subunit 1, a binuclear center (BNC) formed by heme A3 and copper B (CU(B)). The BNC reduces molecular oxygen to 2 water molecules using 4 electrons from cytochrome c in the IMS and 4 protons from the mitochondrial matrix.</text>
</comment>
<dbReference type="PANTHER" id="PTHR22888:SF9">
    <property type="entry name" value="CYTOCHROME C OXIDASE SUBUNIT 2"/>
    <property type="match status" value="1"/>
</dbReference>
<evidence type="ECO:0000256" key="7">
    <source>
        <dbReference type="ARBA" id="ARBA00022723"/>
    </source>
</evidence>
<dbReference type="Gene3D" id="2.60.40.420">
    <property type="entry name" value="Cupredoxins - blue copper proteins"/>
    <property type="match status" value="1"/>
</dbReference>
<dbReference type="Pfam" id="PF02790">
    <property type="entry name" value="COX2_TM"/>
    <property type="match status" value="1"/>
</dbReference>
<keyword evidence="5 16" id="KW-0679">Respiratory chain</keyword>
<dbReference type="PRINTS" id="PR01166">
    <property type="entry name" value="CYCOXIDASEII"/>
</dbReference>
<dbReference type="SUPFAM" id="SSF81464">
    <property type="entry name" value="Cytochrome c oxidase subunit II-like, transmembrane region"/>
    <property type="match status" value="1"/>
</dbReference>
<evidence type="ECO:0000256" key="6">
    <source>
        <dbReference type="ARBA" id="ARBA00022692"/>
    </source>
</evidence>
<gene>
    <name evidence="20" type="primary">COX2</name>
</gene>
<keyword evidence="14 16" id="KW-0472">Membrane</keyword>
<name>A0A6B7FPM8_9GAST</name>
<dbReference type="PROSITE" id="PS00078">
    <property type="entry name" value="COX2"/>
    <property type="match status" value="1"/>
</dbReference>
<keyword evidence="7 16" id="KW-0479">Metal-binding</keyword>
<evidence type="ECO:0000256" key="16">
    <source>
        <dbReference type="RuleBase" id="RU000457"/>
    </source>
</evidence>
<dbReference type="InterPro" id="IPR034210">
    <property type="entry name" value="CcO_II_C"/>
</dbReference>
<evidence type="ECO:0000256" key="12">
    <source>
        <dbReference type="ARBA" id="ARBA00022989"/>
    </source>
</evidence>
<dbReference type="AlphaFoldDB" id="A0A6B7FPM8"/>
<dbReference type="PANTHER" id="PTHR22888">
    <property type="entry name" value="CYTOCHROME C OXIDASE, SUBUNIT II"/>
    <property type="match status" value="1"/>
</dbReference>
<dbReference type="InterPro" id="IPR014222">
    <property type="entry name" value="Cyt_c_oxidase_su2"/>
</dbReference>
<dbReference type="GO" id="GO:0004129">
    <property type="term" value="F:cytochrome-c oxidase activity"/>
    <property type="evidence" value="ECO:0007669"/>
    <property type="project" value="UniProtKB-EC"/>
</dbReference>
<dbReference type="PROSITE" id="PS50999">
    <property type="entry name" value="COX2_TM"/>
    <property type="match status" value="1"/>
</dbReference>
<evidence type="ECO:0000259" key="18">
    <source>
        <dbReference type="PROSITE" id="PS50857"/>
    </source>
</evidence>
<keyword evidence="8 16" id="KW-0999">Mitochondrion inner membrane</keyword>